<sequence length="255" mass="29135">MERITIISYVISMVLTAGFIYCIYKKKHWVFEFVAKIKEPIEQLVYVLLMFISSYVYVFLSLKIECRFNAVICSVLLLALIWITDYFFSLCFKGNEIYIDNKKRYIFMAYAGVCVSGFIIAYRERSALALEISNITISVLIGAYVSFSLLLNDGTKGRVELQTAKQKLIDKYSEVFQEHKFKSILSDFLIAFVYGTLLGVALSPAQTLIKDIDSGIAMGMVTVVVAFVGWVKVKNKLTKRKNKREDVDQEKSDTE</sequence>
<dbReference type="Proteomes" id="UP000286137">
    <property type="component" value="Unassembled WGS sequence"/>
</dbReference>
<evidence type="ECO:0000313" key="2">
    <source>
        <dbReference type="EMBL" id="RGQ67348.1"/>
    </source>
</evidence>
<reference evidence="2 3" key="1">
    <citation type="submission" date="2018-08" db="EMBL/GenBank/DDBJ databases">
        <title>A genome reference for cultivated species of the human gut microbiota.</title>
        <authorList>
            <person name="Zou Y."/>
            <person name="Xue W."/>
            <person name="Luo G."/>
        </authorList>
    </citation>
    <scope>NUCLEOTIDE SEQUENCE [LARGE SCALE GENOMIC DNA]</scope>
    <source>
        <strain evidence="2 3">AF27-4BH</strain>
    </source>
</reference>
<dbReference type="AlphaFoldDB" id="A0A412C286"/>
<evidence type="ECO:0000256" key="1">
    <source>
        <dbReference type="SAM" id="Phobius"/>
    </source>
</evidence>
<dbReference type="EMBL" id="QRTJ01000015">
    <property type="protein sequence ID" value="RGQ67348.1"/>
    <property type="molecule type" value="Genomic_DNA"/>
</dbReference>
<keyword evidence="1" id="KW-0812">Transmembrane</keyword>
<proteinExistence type="predicted"/>
<feature type="transmembrane region" description="Helical" evidence="1">
    <location>
        <begin position="104"/>
        <end position="122"/>
    </location>
</feature>
<feature type="transmembrane region" description="Helical" evidence="1">
    <location>
        <begin position="128"/>
        <end position="151"/>
    </location>
</feature>
<organism evidence="2 3">
    <name type="scientific">Mediterraneibacter gnavus</name>
    <name type="common">Ruminococcus gnavus</name>
    <dbReference type="NCBI Taxonomy" id="33038"/>
    <lineage>
        <taxon>Bacteria</taxon>
        <taxon>Bacillati</taxon>
        <taxon>Bacillota</taxon>
        <taxon>Clostridia</taxon>
        <taxon>Lachnospirales</taxon>
        <taxon>Lachnospiraceae</taxon>
        <taxon>Mediterraneibacter</taxon>
    </lineage>
</organism>
<feature type="transmembrane region" description="Helical" evidence="1">
    <location>
        <begin position="44"/>
        <end position="62"/>
    </location>
</feature>
<feature type="transmembrane region" description="Helical" evidence="1">
    <location>
        <begin position="215"/>
        <end position="233"/>
    </location>
</feature>
<feature type="transmembrane region" description="Helical" evidence="1">
    <location>
        <begin position="6"/>
        <end position="24"/>
    </location>
</feature>
<keyword evidence="1" id="KW-1133">Transmembrane helix</keyword>
<gene>
    <name evidence="2" type="ORF">DWY88_08930</name>
</gene>
<feature type="transmembrane region" description="Helical" evidence="1">
    <location>
        <begin position="188"/>
        <end position="209"/>
    </location>
</feature>
<protein>
    <submittedName>
        <fullName evidence="2">Uncharacterized protein</fullName>
    </submittedName>
</protein>
<comment type="caution">
    <text evidence="2">The sequence shown here is derived from an EMBL/GenBank/DDBJ whole genome shotgun (WGS) entry which is preliminary data.</text>
</comment>
<name>A0A412C286_MEDGN</name>
<keyword evidence="1" id="KW-0472">Membrane</keyword>
<evidence type="ECO:0000313" key="3">
    <source>
        <dbReference type="Proteomes" id="UP000286137"/>
    </source>
</evidence>
<feature type="transmembrane region" description="Helical" evidence="1">
    <location>
        <begin position="68"/>
        <end position="92"/>
    </location>
</feature>
<dbReference type="RefSeq" id="WP_118013641.1">
    <property type="nucleotide sequence ID" value="NZ_QRTJ01000015.1"/>
</dbReference>
<accession>A0A412C286</accession>